<dbReference type="Proteomes" id="UP000789342">
    <property type="component" value="Unassembled WGS sequence"/>
</dbReference>
<reference evidence="6" key="1">
    <citation type="submission" date="2021-06" db="EMBL/GenBank/DDBJ databases">
        <authorList>
            <person name="Kallberg Y."/>
            <person name="Tangrot J."/>
            <person name="Rosling A."/>
        </authorList>
    </citation>
    <scope>NUCLEOTIDE SEQUENCE</scope>
    <source>
        <strain evidence="6">CL551</strain>
    </source>
</reference>
<dbReference type="GO" id="GO:0030686">
    <property type="term" value="C:90S preribosome"/>
    <property type="evidence" value="ECO:0007669"/>
    <property type="project" value="InterPro"/>
</dbReference>
<evidence type="ECO:0000256" key="5">
    <source>
        <dbReference type="SAM" id="MobiDB-lite"/>
    </source>
</evidence>
<evidence type="ECO:0000313" key="6">
    <source>
        <dbReference type="EMBL" id="CAG8712618.1"/>
    </source>
</evidence>
<dbReference type="PANTHER" id="PTHR31109:SF2">
    <property type="entry name" value="RIBOSOME BIOGENESIS PROTEIN SLX9 HOMOLOG"/>
    <property type="match status" value="1"/>
</dbReference>
<dbReference type="EMBL" id="CAJVPV010019840">
    <property type="protein sequence ID" value="CAG8712618.1"/>
    <property type="molecule type" value="Genomic_DNA"/>
</dbReference>
<evidence type="ECO:0000256" key="3">
    <source>
        <dbReference type="ARBA" id="ARBA00021321"/>
    </source>
</evidence>
<evidence type="ECO:0000313" key="7">
    <source>
        <dbReference type="Proteomes" id="UP000789342"/>
    </source>
</evidence>
<dbReference type="PANTHER" id="PTHR31109">
    <property type="entry name" value="PROTEIN FAM207A"/>
    <property type="match status" value="1"/>
</dbReference>
<dbReference type="GO" id="GO:0030688">
    <property type="term" value="C:preribosome, small subunit precursor"/>
    <property type="evidence" value="ECO:0007669"/>
    <property type="project" value="InterPro"/>
</dbReference>
<dbReference type="GO" id="GO:0000462">
    <property type="term" value="P:maturation of SSU-rRNA from tricistronic rRNA transcript (SSU-rRNA, 5.8S rRNA, LSU-rRNA)"/>
    <property type="evidence" value="ECO:0007669"/>
    <property type="project" value="InterPro"/>
</dbReference>
<keyword evidence="4" id="KW-0539">Nucleus</keyword>
<feature type="region of interest" description="Disordered" evidence="5">
    <location>
        <begin position="28"/>
        <end position="53"/>
    </location>
</feature>
<comment type="caution">
    <text evidence="6">The sequence shown here is derived from an EMBL/GenBank/DDBJ whole genome shotgun (WGS) entry which is preliminary data.</text>
</comment>
<sequence length="172" mass="19685">PKVQKTRKRLTQVNREFAVPQKNVESVVLGSTPDKPIIEKPKDFSQTKKEREKARHEKWIQSQWLLLLRMDIEETLTFNIASLKESLSTVDISENPESRPRGAGKSNSQSPSSAKTKAARKNIAMSEIQRFHKVLQHSAFKDDPLLTIKQHVENTIERKKDMANGKTPMNVE</sequence>
<feature type="compositionally biased region" description="Basic and acidic residues" evidence="5">
    <location>
        <begin position="36"/>
        <end position="53"/>
    </location>
</feature>
<accession>A0A9N9HYM7</accession>
<dbReference type="AlphaFoldDB" id="A0A9N9HYM7"/>
<protein>
    <recommendedName>
        <fullName evidence="3">Ribosome biogenesis protein SLX9</fullName>
    </recommendedName>
</protein>
<dbReference type="Pfam" id="PF15341">
    <property type="entry name" value="SLX9"/>
    <property type="match status" value="1"/>
</dbReference>
<feature type="non-terminal residue" evidence="6">
    <location>
        <position position="1"/>
    </location>
</feature>
<dbReference type="OrthoDB" id="18703at2759"/>
<comment type="subcellular location">
    <subcellularLocation>
        <location evidence="1">Nucleus</location>
        <location evidence="1">Nucleolus</location>
    </subcellularLocation>
</comment>
<feature type="region of interest" description="Disordered" evidence="5">
    <location>
        <begin position="89"/>
        <end position="123"/>
    </location>
</feature>
<keyword evidence="7" id="KW-1185">Reference proteome</keyword>
<evidence type="ECO:0000256" key="2">
    <source>
        <dbReference type="ARBA" id="ARBA00011022"/>
    </source>
</evidence>
<name>A0A9N9HYM7_9GLOM</name>
<feature type="compositionally biased region" description="Polar residues" evidence="5">
    <location>
        <begin position="105"/>
        <end position="115"/>
    </location>
</feature>
<dbReference type="GO" id="GO:0005730">
    <property type="term" value="C:nucleolus"/>
    <property type="evidence" value="ECO:0007669"/>
    <property type="project" value="UniProtKB-SubCell"/>
</dbReference>
<comment type="similarity">
    <text evidence="2">Belongs to the SLX9 family.</text>
</comment>
<proteinExistence type="inferred from homology"/>
<evidence type="ECO:0000256" key="1">
    <source>
        <dbReference type="ARBA" id="ARBA00004604"/>
    </source>
</evidence>
<dbReference type="InterPro" id="IPR028160">
    <property type="entry name" value="Slx9-like"/>
</dbReference>
<organism evidence="6 7">
    <name type="scientific">Acaulospora morrowiae</name>
    <dbReference type="NCBI Taxonomy" id="94023"/>
    <lineage>
        <taxon>Eukaryota</taxon>
        <taxon>Fungi</taxon>
        <taxon>Fungi incertae sedis</taxon>
        <taxon>Mucoromycota</taxon>
        <taxon>Glomeromycotina</taxon>
        <taxon>Glomeromycetes</taxon>
        <taxon>Diversisporales</taxon>
        <taxon>Acaulosporaceae</taxon>
        <taxon>Acaulospora</taxon>
    </lineage>
</organism>
<gene>
    <name evidence="6" type="ORF">AMORRO_LOCUS12792</name>
</gene>
<evidence type="ECO:0000256" key="4">
    <source>
        <dbReference type="ARBA" id="ARBA00023242"/>
    </source>
</evidence>